<dbReference type="Gene3D" id="3.40.50.300">
    <property type="entry name" value="P-loop containing nucleotide triphosphate hydrolases"/>
    <property type="match status" value="2"/>
</dbReference>
<evidence type="ECO:0000256" key="7">
    <source>
        <dbReference type="ARBA" id="ARBA00023017"/>
    </source>
</evidence>
<evidence type="ECO:0000256" key="12">
    <source>
        <dbReference type="ARBA" id="ARBA00023273"/>
    </source>
</evidence>
<dbReference type="FunFam" id="3.20.180.20:FF:000003">
    <property type="entry name" value="Dynein heavy chain 12, axonemal"/>
    <property type="match status" value="1"/>
</dbReference>
<dbReference type="FunFam" id="1.10.8.710:FF:000004">
    <property type="entry name" value="Dynein axonemal heavy chain 6"/>
    <property type="match status" value="1"/>
</dbReference>
<dbReference type="GO" id="GO:0005874">
    <property type="term" value="C:microtubule"/>
    <property type="evidence" value="ECO:0007669"/>
    <property type="project" value="UniProtKB-KW"/>
</dbReference>
<organism evidence="15 16">
    <name type="scientific">Scyliorhinus torazame</name>
    <name type="common">Cloudy catshark</name>
    <name type="synonym">Catulus torazame</name>
    <dbReference type="NCBI Taxonomy" id="75743"/>
    <lineage>
        <taxon>Eukaryota</taxon>
        <taxon>Metazoa</taxon>
        <taxon>Chordata</taxon>
        <taxon>Craniata</taxon>
        <taxon>Vertebrata</taxon>
        <taxon>Chondrichthyes</taxon>
        <taxon>Elasmobranchii</taxon>
        <taxon>Galeomorphii</taxon>
        <taxon>Galeoidea</taxon>
        <taxon>Carcharhiniformes</taxon>
        <taxon>Scyliorhinidae</taxon>
        <taxon>Scyliorhinus</taxon>
    </lineage>
</organism>
<comment type="similarity">
    <text evidence="2">Belongs to the dynein heavy chain family.</text>
</comment>
<dbReference type="InterPro" id="IPR042228">
    <property type="entry name" value="Dynein_linker_3"/>
</dbReference>
<keyword evidence="10" id="KW-0505">Motor protein</keyword>
<dbReference type="GO" id="GO:0051959">
    <property type="term" value="F:dynein light intermediate chain binding"/>
    <property type="evidence" value="ECO:0007669"/>
    <property type="project" value="InterPro"/>
</dbReference>
<keyword evidence="3" id="KW-0963">Cytoplasm</keyword>
<dbReference type="Gene3D" id="1.20.58.1120">
    <property type="match status" value="1"/>
</dbReference>
<dbReference type="InterPro" id="IPR013602">
    <property type="entry name" value="Dynein_heavy_linker"/>
</dbReference>
<dbReference type="OMA" id="RCYITCA"/>
<evidence type="ECO:0000313" key="15">
    <source>
        <dbReference type="EMBL" id="GCB78030.1"/>
    </source>
</evidence>
<dbReference type="InterPro" id="IPR043157">
    <property type="entry name" value="Dynein_AAA1S"/>
</dbReference>
<evidence type="ECO:0000256" key="5">
    <source>
        <dbReference type="ARBA" id="ARBA00022741"/>
    </source>
</evidence>
<dbReference type="Gene3D" id="3.20.180.20">
    <property type="entry name" value="Dynein heavy chain, N-terminal domain 2"/>
    <property type="match status" value="1"/>
</dbReference>
<dbReference type="EMBL" id="BFAA01013028">
    <property type="protein sequence ID" value="GCB78030.1"/>
    <property type="molecule type" value="Genomic_DNA"/>
</dbReference>
<proteinExistence type="inferred from homology"/>
<dbReference type="STRING" id="75743.A0A401PY55"/>
<dbReference type="GO" id="GO:0030286">
    <property type="term" value="C:dynein complex"/>
    <property type="evidence" value="ECO:0007669"/>
    <property type="project" value="UniProtKB-KW"/>
</dbReference>
<reference evidence="15 16" key="1">
    <citation type="journal article" date="2018" name="Nat. Ecol. Evol.">
        <title>Shark genomes provide insights into elasmobranch evolution and the origin of vertebrates.</title>
        <authorList>
            <person name="Hara Y"/>
            <person name="Yamaguchi K"/>
            <person name="Onimaru K"/>
            <person name="Kadota M"/>
            <person name="Koyanagi M"/>
            <person name="Keeley SD"/>
            <person name="Tatsumi K"/>
            <person name="Tanaka K"/>
            <person name="Motone F"/>
            <person name="Kageyama Y"/>
            <person name="Nozu R"/>
            <person name="Adachi N"/>
            <person name="Nishimura O"/>
            <person name="Nakagawa R"/>
            <person name="Tanegashima C"/>
            <person name="Kiyatake I"/>
            <person name="Matsumoto R"/>
            <person name="Murakumo K"/>
            <person name="Nishida K"/>
            <person name="Terakita A"/>
            <person name="Kuratani S"/>
            <person name="Sato K"/>
            <person name="Hyodo S Kuraku.S."/>
        </authorList>
    </citation>
    <scope>NUCLEOTIDE SEQUENCE [LARGE SCALE GENOMIC DNA]</scope>
</reference>
<keyword evidence="12" id="KW-0966">Cell projection</keyword>
<dbReference type="PANTHER" id="PTHR22878:SF66">
    <property type="entry name" value="DYNEIN AXONEMAL HEAVY CHAIN 7"/>
    <property type="match status" value="1"/>
</dbReference>
<dbReference type="FunFam" id="3.40.50.300:FF:000044">
    <property type="entry name" value="Dynein heavy chain 5, axonemal"/>
    <property type="match status" value="1"/>
</dbReference>
<keyword evidence="16" id="KW-1185">Reference proteome</keyword>
<evidence type="ECO:0008006" key="17">
    <source>
        <dbReference type="Google" id="ProtNLM"/>
    </source>
</evidence>
<dbReference type="OrthoDB" id="5593012at2759"/>
<dbReference type="Pfam" id="PF12774">
    <property type="entry name" value="AAA_6"/>
    <property type="match status" value="1"/>
</dbReference>
<dbReference type="InterPro" id="IPR035699">
    <property type="entry name" value="AAA_6"/>
</dbReference>
<feature type="domain" description="Dynein heavy chain linker" evidence="13">
    <location>
        <begin position="2"/>
        <end position="124"/>
    </location>
</feature>
<keyword evidence="5" id="KW-0547">Nucleotide-binding</keyword>
<evidence type="ECO:0000313" key="16">
    <source>
        <dbReference type="Proteomes" id="UP000288216"/>
    </source>
</evidence>
<dbReference type="Gene3D" id="1.10.8.710">
    <property type="match status" value="1"/>
</dbReference>
<dbReference type="Proteomes" id="UP000288216">
    <property type="component" value="Unassembled WGS sequence"/>
</dbReference>
<keyword evidence="4" id="KW-0493">Microtubule</keyword>
<dbReference type="GO" id="GO:0007018">
    <property type="term" value="P:microtubule-based movement"/>
    <property type="evidence" value="ECO:0007669"/>
    <property type="project" value="InterPro"/>
</dbReference>
<dbReference type="GO" id="GO:0005524">
    <property type="term" value="F:ATP binding"/>
    <property type="evidence" value="ECO:0007669"/>
    <property type="project" value="UniProtKB-KW"/>
</dbReference>
<evidence type="ECO:0000256" key="6">
    <source>
        <dbReference type="ARBA" id="ARBA00022840"/>
    </source>
</evidence>
<dbReference type="FunFam" id="1.20.58.1120:FF:000005">
    <property type="entry name" value="Dynein, axonemal, heavy chain 12"/>
    <property type="match status" value="1"/>
</dbReference>
<sequence length="644" mass="72445">MIEKLKKSNALLDLILKGLNNYLEKKRLFFPRFFFLSNDELLEILSETKDPTRVQPHLKKCFEGIAKVEFTDILEITHMKSSEDEVVELIDIISTAKARGQVEKWLLELESAMIKSIHKVIGQAIEAYPKTSRIDWVRNWPGQTVLCVSQMFWTQTVQESIRAGLKILEQFLDLNNNQIDDIVTLVRGKLSKQNRVTLGALVVLDVHARDVLAVLVKKNVTDVNDFEWLSQLRYYWEENELQTKMINAGLPYGYEYLGNTDRLVITPLTDRCYRTLFGALNLHLGGAPEGPAGTGKTETTKDLAKAVAKQCVVFNCSDGLDYIALGKFFKGLLSCGAWACFDEFNRIDLEVLSVVAQQILTIQRGIAAGAITLLFEGTELKLNPTCAVFITMNPGYAGRSELPDNLKALFRTVAMMVPDYAMIAEIVLYSCGFVSARPLSVKIVATYRLCSEQLSSQPHYDYGMRAVKSVLTAAGNIKLKYPTENEEVLLLRSIIDVNLPKFLSHDLPLFEGITSDLFPGIKLPKPDYRVLLEAIRENCEHMNLQMTDFFSQKILQIYEMMIVRHGFMIVGEPFGGKTSAYRALAGALHDICEKGLMEENKVQITVINPKAITMGQLYGQFDKVSHEWSDGILAVSYRAFAVSS</sequence>
<keyword evidence="8" id="KW-0175">Coiled coil</keyword>
<comment type="caution">
    <text evidence="15">The sequence shown here is derived from an EMBL/GenBank/DDBJ whole genome shotgun (WGS) entry which is preliminary data.</text>
</comment>
<accession>A0A401PY55</accession>
<keyword evidence="9" id="KW-0969">Cilium</keyword>
<gene>
    <name evidence="15" type="ORF">scyTo_0018546</name>
</gene>
<protein>
    <recommendedName>
        <fullName evidence="17">Dynein heavy chain hydrolytic ATP-binding dynein motor region domain-containing protein</fullName>
    </recommendedName>
</protein>
<dbReference type="InterPro" id="IPR027417">
    <property type="entry name" value="P-loop_NTPase"/>
</dbReference>
<evidence type="ECO:0000256" key="4">
    <source>
        <dbReference type="ARBA" id="ARBA00022701"/>
    </source>
</evidence>
<evidence type="ECO:0000256" key="11">
    <source>
        <dbReference type="ARBA" id="ARBA00023212"/>
    </source>
</evidence>
<evidence type="ECO:0000259" key="13">
    <source>
        <dbReference type="Pfam" id="PF08393"/>
    </source>
</evidence>
<dbReference type="InterPro" id="IPR026983">
    <property type="entry name" value="DHC"/>
</dbReference>
<dbReference type="PANTHER" id="PTHR22878">
    <property type="entry name" value="DYNEIN HEAVY CHAIN 6, AXONEMAL-LIKE-RELATED"/>
    <property type="match status" value="1"/>
</dbReference>
<dbReference type="SUPFAM" id="SSF52540">
    <property type="entry name" value="P-loop containing nucleoside triphosphate hydrolases"/>
    <property type="match status" value="2"/>
</dbReference>
<evidence type="ECO:0000259" key="14">
    <source>
        <dbReference type="Pfam" id="PF12774"/>
    </source>
</evidence>
<evidence type="ECO:0000256" key="9">
    <source>
        <dbReference type="ARBA" id="ARBA00023069"/>
    </source>
</evidence>
<dbReference type="GO" id="GO:0045505">
    <property type="term" value="F:dynein intermediate chain binding"/>
    <property type="evidence" value="ECO:0007669"/>
    <property type="project" value="InterPro"/>
</dbReference>
<evidence type="ECO:0000256" key="8">
    <source>
        <dbReference type="ARBA" id="ARBA00023054"/>
    </source>
</evidence>
<name>A0A401PY55_SCYTO</name>
<dbReference type="GO" id="GO:0005930">
    <property type="term" value="C:axoneme"/>
    <property type="evidence" value="ECO:0007669"/>
    <property type="project" value="UniProtKB-SubCell"/>
</dbReference>
<evidence type="ECO:0000256" key="3">
    <source>
        <dbReference type="ARBA" id="ARBA00022490"/>
    </source>
</evidence>
<keyword evidence="11" id="KW-0206">Cytoskeleton</keyword>
<dbReference type="Pfam" id="PF08393">
    <property type="entry name" value="DHC_N2"/>
    <property type="match status" value="1"/>
</dbReference>
<dbReference type="AlphaFoldDB" id="A0A401PY55"/>
<evidence type="ECO:0000256" key="1">
    <source>
        <dbReference type="ARBA" id="ARBA00004430"/>
    </source>
</evidence>
<evidence type="ECO:0000256" key="2">
    <source>
        <dbReference type="ARBA" id="ARBA00008887"/>
    </source>
</evidence>
<evidence type="ECO:0000256" key="10">
    <source>
        <dbReference type="ARBA" id="ARBA00023175"/>
    </source>
</evidence>
<feature type="non-terminal residue" evidence="15">
    <location>
        <position position="644"/>
    </location>
</feature>
<keyword evidence="7" id="KW-0243">Dynein</keyword>
<comment type="subcellular location">
    <subcellularLocation>
        <location evidence="1">Cytoplasm</location>
        <location evidence="1">Cytoskeleton</location>
        <location evidence="1">Cilium axoneme</location>
    </subcellularLocation>
</comment>
<keyword evidence="6" id="KW-0067">ATP-binding</keyword>
<feature type="domain" description="Dynein heavy chain hydrolytic ATP-binding dynein motor region" evidence="14">
    <location>
        <begin position="252"/>
        <end position="578"/>
    </location>
</feature>